<evidence type="ECO:0000313" key="3">
    <source>
        <dbReference type="Proteomes" id="UP000694036"/>
    </source>
</evidence>
<accession>A0A8F5BYR9</accession>
<name>A0A8F5BYR9_9CREN</name>
<sequence length="98" mass="11557">MGTHVYIANSLYFKNYDEFNWVKTIYKGNTCLIVLTLLYLYYLQITIHNGSQNSPIALTPMLDNVDYKNKGFKGDGKPHLLRWRWIVPFVVKFFNTKC</sequence>
<evidence type="ECO:0000313" key="2">
    <source>
        <dbReference type="EMBL" id="QXJ33942.1"/>
    </source>
</evidence>
<feature type="transmembrane region" description="Helical" evidence="1">
    <location>
        <begin position="25"/>
        <end position="43"/>
    </location>
</feature>
<organism evidence="2 3">
    <name type="scientific">Saccharolobus shibatae</name>
    <dbReference type="NCBI Taxonomy" id="2286"/>
    <lineage>
        <taxon>Archaea</taxon>
        <taxon>Thermoproteota</taxon>
        <taxon>Thermoprotei</taxon>
        <taxon>Sulfolobales</taxon>
        <taxon>Sulfolobaceae</taxon>
        <taxon>Saccharolobus</taxon>
    </lineage>
</organism>
<reference evidence="2 3" key="1">
    <citation type="journal article" date="2021" name="Environ. Microbiol.">
        <title>New insights into the diversity and evolution of the archaeal mobilome from three complete genomes of Saccharolobus shibatae.</title>
        <authorList>
            <person name="Medvedeva S."/>
            <person name="Brandt D."/>
            <person name="Cvirkaite-Krupovic V."/>
            <person name="Liu Y."/>
            <person name="Severinov K."/>
            <person name="Ishino S."/>
            <person name="Ishino Y."/>
            <person name="Prangishvili D."/>
            <person name="Kalinowski J."/>
            <person name="Krupovic M."/>
        </authorList>
    </citation>
    <scope>NUCLEOTIDE SEQUENCE [LARGE SCALE GENOMIC DNA]</scope>
    <source>
        <strain evidence="2 3">S38A</strain>
    </source>
</reference>
<dbReference type="EMBL" id="CP077713">
    <property type="protein sequence ID" value="QXJ33942.1"/>
    <property type="molecule type" value="Genomic_DNA"/>
</dbReference>
<keyword evidence="1" id="KW-1133">Transmembrane helix</keyword>
<keyword evidence="1" id="KW-0472">Membrane</keyword>
<protein>
    <submittedName>
        <fullName evidence="2">Uncharacterized protein</fullName>
    </submittedName>
</protein>
<evidence type="ECO:0000256" key="1">
    <source>
        <dbReference type="SAM" id="Phobius"/>
    </source>
</evidence>
<keyword evidence="1" id="KW-0812">Transmembrane</keyword>
<gene>
    <name evidence="2" type="ORF">J5U22_00487</name>
</gene>
<keyword evidence="3" id="KW-1185">Reference proteome</keyword>
<dbReference type="AlphaFoldDB" id="A0A8F5BYR9"/>
<proteinExistence type="predicted"/>
<dbReference type="Proteomes" id="UP000694036">
    <property type="component" value="Chromosome"/>
</dbReference>